<dbReference type="RefSeq" id="WP_165326553.1">
    <property type="nucleotide sequence ID" value="NZ_CP049109.1"/>
</dbReference>
<proteinExistence type="predicted"/>
<feature type="transmembrane region" description="Helical" evidence="1">
    <location>
        <begin position="60"/>
        <end position="79"/>
    </location>
</feature>
<gene>
    <name evidence="3" type="ORF">G5C33_06950</name>
</gene>
<dbReference type="Proteomes" id="UP000501568">
    <property type="component" value="Chromosome"/>
</dbReference>
<dbReference type="AlphaFoldDB" id="A0A6G6Y4M2"/>
<protein>
    <recommendedName>
        <fullName evidence="5">Secreted protein</fullName>
    </recommendedName>
</protein>
<evidence type="ECO:0008006" key="5">
    <source>
        <dbReference type="Google" id="ProtNLM"/>
    </source>
</evidence>
<keyword evidence="4" id="KW-1185">Reference proteome</keyword>
<name>A0A6G6Y4M2_9SPHN</name>
<evidence type="ECO:0000313" key="4">
    <source>
        <dbReference type="Proteomes" id="UP000501568"/>
    </source>
</evidence>
<feature type="chain" id="PRO_5026068769" description="Secreted protein" evidence="2">
    <location>
        <begin position="23"/>
        <end position="90"/>
    </location>
</feature>
<reference evidence="3 4" key="1">
    <citation type="submission" date="2020-02" db="EMBL/GenBank/DDBJ databases">
        <authorList>
            <person name="Zheng R.K."/>
            <person name="Sun C.M."/>
        </authorList>
    </citation>
    <scope>NUCLEOTIDE SEQUENCE [LARGE SCALE GENOMIC DNA]</scope>
    <source>
        <strain evidence="4">zrk23</strain>
    </source>
</reference>
<organism evidence="3 4">
    <name type="scientific">Stakelama tenebrarum</name>
    <dbReference type="NCBI Taxonomy" id="2711215"/>
    <lineage>
        <taxon>Bacteria</taxon>
        <taxon>Pseudomonadati</taxon>
        <taxon>Pseudomonadota</taxon>
        <taxon>Alphaproteobacteria</taxon>
        <taxon>Sphingomonadales</taxon>
        <taxon>Sphingomonadaceae</taxon>
        <taxon>Stakelama</taxon>
    </lineage>
</organism>
<evidence type="ECO:0000256" key="2">
    <source>
        <dbReference type="SAM" id="SignalP"/>
    </source>
</evidence>
<keyword evidence="2" id="KW-0732">Signal</keyword>
<accession>A0A6G6Y4M2</accession>
<dbReference type="EMBL" id="CP049109">
    <property type="protein sequence ID" value="QIG79553.1"/>
    <property type="molecule type" value="Genomic_DNA"/>
</dbReference>
<keyword evidence="1" id="KW-1133">Transmembrane helix</keyword>
<sequence length="90" mass="8945">MVVRKLIAGAGAAAMLASSAMAANAAVRPVSVVTTGTNYSLDDERTGADMSDSSKFSPSTTIIVVLAAAAVVGGIIIAVDEDDEAAVSPY</sequence>
<dbReference type="KEGG" id="spzr:G5C33_06950"/>
<feature type="signal peptide" evidence="2">
    <location>
        <begin position="1"/>
        <end position="22"/>
    </location>
</feature>
<keyword evidence="1" id="KW-0812">Transmembrane</keyword>
<evidence type="ECO:0000313" key="3">
    <source>
        <dbReference type="EMBL" id="QIG79553.1"/>
    </source>
</evidence>
<evidence type="ECO:0000256" key="1">
    <source>
        <dbReference type="SAM" id="Phobius"/>
    </source>
</evidence>
<keyword evidence="1" id="KW-0472">Membrane</keyword>